<dbReference type="Proteomes" id="UP001558613">
    <property type="component" value="Unassembled WGS sequence"/>
</dbReference>
<comment type="caution">
    <text evidence="2">The sequence shown here is derived from an EMBL/GenBank/DDBJ whole genome shotgun (WGS) entry which is preliminary data.</text>
</comment>
<feature type="region of interest" description="Disordered" evidence="1">
    <location>
        <begin position="85"/>
        <end position="110"/>
    </location>
</feature>
<dbReference type="EMBL" id="JAYMGO010000007">
    <property type="protein sequence ID" value="KAL1271839.1"/>
    <property type="molecule type" value="Genomic_DNA"/>
</dbReference>
<sequence>MDCGGAKSSTLLIHSHTTERQKGGELGVTASVTEVRESLFKKEMFAQDEFSGRVAALVCCFEEESKFTPLLLWPLRGFPRQTQAESWGLRDSDGYRKPAEVSPRTSESNI</sequence>
<reference evidence="2 3" key="1">
    <citation type="submission" date="2023-09" db="EMBL/GenBank/DDBJ databases">
        <authorList>
            <person name="Wang M."/>
        </authorList>
    </citation>
    <scope>NUCLEOTIDE SEQUENCE [LARGE SCALE GENOMIC DNA]</scope>
    <source>
        <strain evidence="2">GT-2023</strain>
        <tissue evidence="2">Liver</tissue>
    </source>
</reference>
<accession>A0ABR3N4M7</accession>
<feature type="compositionally biased region" description="Basic and acidic residues" evidence="1">
    <location>
        <begin position="88"/>
        <end position="99"/>
    </location>
</feature>
<protein>
    <submittedName>
        <fullName evidence="2">Uncharacterized protein</fullName>
    </submittedName>
</protein>
<name>A0ABR3N4M7_9TELE</name>
<evidence type="ECO:0000256" key="1">
    <source>
        <dbReference type="SAM" id="MobiDB-lite"/>
    </source>
</evidence>
<keyword evidence="3" id="KW-1185">Reference proteome</keyword>
<evidence type="ECO:0000313" key="2">
    <source>
        <dbReference type="EMBL" id="KAL1271839.1"/>
    </source>
</evidence>
<evidence type="ECO:0000313" key="3">
    <source>
        <dbReference type="Proteomes" id="UP001558613"/>
    </source>
</evidence>
<organism evidence="2 3">
    <name type="scientific">Cirrhinus molitorella</name>
    <name type="common">mud carp</name>
    <dbReference type="NCBI Taxonomy" id="172907"/>
    <lineage>
        <taxon>Eukaryota</taxon>
        <taxon>Metazoa</taxon>
        <taxon>Chordata</taxon>
        <taxon>Craniata</taxon>
        <taxon>Vertebrata</taxon>
        <taxon>Euteleostomi</taxon>
        <taxon>Actinopterygii</taxon>
        <taxon>Neopterygii</taxon>
        <taxon>Teleostei</taxon>
        <taxon>Ostariophysi</taxon>
        <taxon>Cypriniformes</taxon>
        <taxon>Cyprinidae</taxon>
        <taxon>Labeoninae</taxon>
        <taxon>Labeonini</taxon>
        <taxon>Cirrhinus</taxon>
    </lineage>
</organism>
<proteinExistence type="predicted"/>
<gene>
    <name evidence="2" type="ORF">QQF64_030855</name>
</gene>